<dbReference type="STRING" id="1797513.A2782_02140"/>
<dbReference type="InterPro" id="IPR047140">
    <property type="entry name" value="LabA"/>
</dbReference>
<comment type="caution">
    <text evidence="2">The sequence shown here is derived from an EMBL/GenBank/DDBJ whole genome shotgun (WGS) entry which is preliminary data.</text>
</comment>
<organism evidence="2 3">
    <name type="scientific">Candidatus Blackburnbacteria bacterium RIFCSPHIGHO2_01_FULL_43_15b</name>
    <dbReference type="NCBI Taxonomy" id="1797513"/>
    <lineage>
        <taxon>Bacteria</taxon>
        <taxon>Candidatus Blackburniibacteriota</taxon>
    </lineage>
</organism>
<protein>
    <recommendedName>
        <fullName evidence="1">NYN domain-containing protein</fullName>
    </recommendedName>
</protein>
<dbReference type="InterPro" id="IPR021139">
    <property type="entry name" value="NYN"/>
</dbReference>
<dbReference type="CDD" id="cd10911">
    <property type="entry name" value="PIN_LabA"/>
    <property type="match status" value="1"/>
</dbReference>
<dbReference type="PANTHER" id="PTHR35458:SF2">
    <property type="entry name" value="SLR0755 PROTEIN"/>
    <property type="match status" value="1"/>
</dbReference>
<dbReference type="GO" id="GO:0004540">
    <property type="term" value="F:RNA nuclease activity"/>
    <property type="evidence" value="ECO:0007669"/>
    <property type="project" value="InterPro"/>
</dbReference>
<dbReference type="Gene3D" id="3.40.50.1010">
    <property type="entry name" value="5'-nuclease"/>
    <property type="match status" value="1"/>
</dbReference>
<dbReference type="PANTHER" id="PTHR35458">
    <property type="entry name" value="SLR0755 PROTEIN"/>
    <property type="match status" value="1"/>
</dbReference>
<evidence type="ECO:0000259" key="1">
    <source>
        <dbReference type="Pfam" id="PF01936"/>
    </source>
</evidence>
<sequence length="177" mass="20605">MIKKPTFPRRNSQVSLFIDVSNIYYSQQTLGWKIDYSKVLNYFKNHTKLVSAFFYSGVVSKDAKQQKFFSKMKQFGFVVKTKEVKWIRDKNSKTLKGKGNLDIELALDMSHTTKKYTVAVLFSGDSDFTPVVEFVQAKRKKVIVFSSRGHISRELARAADLYIPFESMREEFERKIS</sequence>
<evidence type="ECO:0000313" key="3">
    <source>
        <dbReference type="Proteomes" id="UP000177967"/>
    </source>
</evidence>
<proteinExistence type="predicted"/>
<reference evidence="2 3" key="1">
    <citation type="journal article" date="2016" name="Nat. Commun.">
        <title>Thousands of microbial genomes shed light on interconnected biogeochemical processes in an aquifer system.</title>
        <authorList>
            <person name="Anantharaman K."/>
            <person name="Brown C.T."/>
            <person name="Hug L.A."/>
            <person name="Sharon I."/>
            <person name="Castelle C.J."/>
            <person name="Probst A.J."/>
            <person name="Thomas B.C."/>
            <person name="Singh A."/>
            <person name="Wilkins M.J."/>
            <person name="Karaoz U."/>
            <person name="Brodie E.L."/>
            <person name="Williams K.H."/>
            <person name="Hubbard S.S."/>
            <person name="Banfield J.F."/>
        </authorList>
    </citation>
    <scope>NUCLEOTIDE SEQUENCE [LARGE SCALE GENOMIC DNA]</scope>
</reference>
<gene>
    <name evidence="2" type="ORF">A2782_02140</name>
</gene>
<accession>A0A1G1V0L6</accession>
<dbReference type="Proteomes" id="UP000177967">
    <property type="component" value="Unassembled WGS sequence"/>
</dbReference>
<dbReference type="EMBL" id="MHBW01000019">
    <property type="protein sequence ID" value="OGY08875.1"/>
    <property type="molecule type" value="Genomic_DNA"/>
</dbReference>
<feature type="domain" description="NYN" evidence="1">
    <location>
        <begin position="14"/>
        <end position="164"/>
    </location>
</feature>
<dbReference type="AlphaFoldDB" id="A0A1G1V0L6"/>
<evidence type="ECO:0000313" key="2">
    <source>
        <dbReference type="EMBL" id="OGY08875.1"/>
    </source>
</evidence>
<dbReference type="Pfam" id="PF01936">
    <property type="entry name" value="NYN"/>
    <property type="match status" value="1"/>
</dbReference>
<name>A0A1G1V0L6_9BACT</name>